<proteinExistence type="predicted"/>
<comment type="caution">
    <text evidence="2">The sequence shown here is derived from an EMBL/GenBank/DDBJ whole genome shotgun (WGS) entry which is preliminary data.</text>
</comment>
<accession>A0A0W8FZU7</accession>
<evidence type="ECO:0000313" key="2">
    <source>
        <dbReference type="EMBL" id="KUG26436.1"/>
    </source>
</evidence>
<protein>
    <submittedName>
        <fullName evidence="2">Uncharacterized protein</fullName>
    </submittedName>
</protein>
<name>A0A0W8FZU7_9ZZZZ</name>
<gene>
    <name evidence="2" type="ORF">ASZ90_003723</name>
</gene>
<keyword evidence="1" id="KW-0812">Transmembrane</keyword>
<evidence type="ECO:0000256" key="1">
    <source>
        <dbReference type="SAM" id="Phobius"/>
    </source>
</evidence>
<reference evidence="2" key="1">
    <citation type="journal article" date="2015" name="Proc. Natl. Acad. Sci. U.S.A.">
        <title>Networks of energetic and metabolic interactions define dynamics in microbial communities.</title>
        <authorList>
            <person name="Embree M."/>
            <person name="Liu J.K."/>
            <person name="Al-Bassam M.M."/>
            <person name="Zengler K."/>
        </authorList>
    </citation>
    <scope>NUCLEOTIDE SEQUENCE</scope>
</reference>
<dbReference type="AlphaFoldDB" id="A0A0W8FZU7"/>
<organism evidence="2">
    <name type="scientific">hydrocarbon metagenome</name>
    <dbReference type="NCBI Taxonomy" id="938273"/>
    <lineage>
        <taxon>unclassified sequences</taxon>
        <taxon>metagenomes</taxon>
        <taxon>ecological metagenomes</taxon>
    </lineage>
</organism>
<sequence length="280" mass="32434">MLAGLGFRTNISLIGEPNSTESISYFNEVEYEHPIFENLFDEKKDTKVESPEVYAYFKILPQQNLRPVISLSDNSLFFSELIKGNGRMLIFNTAPVLSWNNFPVKSLFAPLINKSVLYQSIQKQSGRNIIAGESIDIRTVDLKLPQLKIVKPDNSEEFINIEELDNHNYFTYNKTDQLGTYKFYSGNELIDYAVVNFDPSETVTQYLNKDDIEKYFAEIISSDKYTFIDPNNNYKESIKQARFGTELWKYFLIAALFIALLEMYVSKNSKKDFTEIKIKV</sequence>
<keyword evidence="1" id="KW-0472">Membrane</keyword>
<keyword evidence="1" id="KW-1133">Transmembrane helix</keyword>
<dbReference type="EMBL" id="LNQE01000463">
    <property type="protein sequence ID" value="KUG26436.1"/>
    <property type="molecule type" value="Genomic_DNA"/>
</dbReference>
<feature type="transmembrane region" description="Helical" evidence="1">
    <location>
        <begin position="247"/>
        <end position="265"/>
    </location>
</feature>